<dbReference type="PANTHER" id="PTHR14218:SF15">
    <property type="entry name" value="TRIPEPTIDYL-PEPTIDASE 1"/>
    <property type="match status" value="1"/>
</dbReference>
<comment type="cofactor">
    <cofactor evidence="7">
        <name>Ca(2+)</name>
        <dbReference type="ChEBI" id="CHEBI:29108"/>
    </cofactor>
    <text evidence="7">Binds 1 Ca(2+) ion per subunit.</text>
</comment>
<evidence type="ECO:0000256" key="9">
    <source>
        <dbReference type="SAM" id="SignalP"/>
    </source>
</evidence>
<keyword evidence="2 7" id="KW-0479">Metal-binding</keyword>
<name>A0ABR6ZWW2_9BURK</name>
<evidence type="ECO:0000256" key="1">
    <source>
        <dbReference type="ARBA" id="ARBA00022670"/>
    </source>
</evidence>
<reference evidence="11 12" key="1">
    <citation type="submission" date="2020-08" db="EMBL/GenBank/DDBJ databases">
        <title>Novel species isolated from subtropical streams in China.</title>
        <authorList>
            <person name="Lu H."/>
        </authorList>
    </citation>
    <scope>NUCLEOTIDE SEQUENCE [LARGE SCALE GENOMIC DNA]</scope>
    <source>
        <strain evidence="11 12">CY18W</strain>
    </source>
</reference>
<evidence type="ECO:0000313" key="11">
    <source>
        <dbReference type="EMBL" id="MBC3920335.1"/>
    </source>
</evidence>
<dbReference type="Pfam" id="PF04151">
    <property type="entry name" value="PPC"/>
    <property type="match status" value="2"/>
</dbReference>
<evidence type="ECO:0000256" key="2">
    <source>
        <dbReference type="ARBA" id="ARBA00022723"/>
    </source>
</evidence>
<comment type="caution">
    <text evidence="11">The sequence shown here is derived from an EMBL/GenBank/DDBJ whole genome shotgun (WGS) entry which is preliminary data.</text>
</comment>
<sequence length="761" mass="77468">MRISSNFKLLSGVSMALAMLCGTAQAQWAPTATKATRIPATVSSTSAATLLQAGSPTHVVVALKLRNKAALDTLTTGILNGKNVRPISSADFMANYAPTAAQVQAVIDHLKSSGFVNITVSDNRTLVSADGAAASVKTAFNTDLHTYTVGGRSVQVNLSDAQVPQALSDTVLAVHGLQNLHTYRTHLVRPNANTLASTGHNPTEFSTIYNASNLPSAVNATIGIITQGSMTQTIADLNTFTSRAGYPTVNVQTVTIGAASTDTAGVGEWNMDTQDALATAGGTIKKMILYTANTLNDADITAAYNRAVSDNVAKVINVSLGECENDALNSGVMASNDQIFQTAVAQGQTFSVSSGDSGAYECGGPGTSQSYPSVSPYVISVGGTLLNTSGTTWVSESVWACTTAASCQQSANGGAGGGPSLNESAPSWQTSAGVLGSSTKRGTPDIAFNADPASGALVIVNGSNQQIGGTSLAAPIFTGFWARVQSMNNNSLPFPAAAIYQKAASTPGMFHDITSGSNGGYTAKAGWDYASGYGSLNMANFASAMGSTTPPPPNTLTKDVAVTGLSVTTGSNLVYTFSVPTGATNLTFKTTGGTGDADLYVQLGSTPTTTTYLQKSDGSTSTETITIASPTAGTYYVLLNGYTASSGISLVASYQTTTSGNVLSNGVPVTGISLASGATAVYTFAVPAGKSSVTFKTSGGTGDADLYVKLGSAPTTTSYLQRSNGTSNNESITVTSPTAGTYYVMVKAYSAISGVTLVATD</sequence>
<evidence type="ECO:0000313" key="12">
    <source>
        <dbReference type="Proteomes" id="UP000650424"/>
    </source>
</evidence>
<dbReference type="Gene3D" id="3.40.50.200">
    <property type="entry name" value="Peptidase S8/S53 domain"/>
    <property type="match status" value="1"/>
</dbReference>
<dbReference type="Pfam" id="PF09286">
    <property type="entry name" value="Pro-kuma_activ"/>
    <property type="match status" value="1"/>
</dbReference>
<dbReference type="Gene3D" id="2.60.120.380">
    <property type="match status" value="2"/>
</dbReference>
<evidence type="ECO:0000256" key="8">
    <source>
        <dbReference type="SAM" id="MobiDB-lite"/>
    </source>
</evidence>
<protein>
    <submittedName>
        <fullName evidence="11">Pre-peptidase C-terminal domain-containing protein</fullName>
    </submittedName>
</protein>
<feature type="region of interest" description="Disordered" evidence="8">
    <location>
        <begin position="412"/>
        <end position="437"/>
    </location>
</feature>
<dbReference type="RefSeq" id="WP_186949786.1">
    <property type="nucleotide sequence ID" value="NZ_JACOGF010000015.1"/>
</dbReference>
<evidence type="ECO:0000259" key="10">
    <source>
        <dbReference type="PROSITE" id="PS51695"/>
    </source>
</evidence>
<organism evidence="11 12">
    <name type="scientific">Undibacterium hunanense</name>
    <dbReference type="NCBI Taxonomy" id="2762292"/>
    <lineage>
        <taxon>Bacteria</taxon>
        <taxon>Pseudomonadati</taxon>
        <taxon>Pseudomonadota</taxon>
        <taxon>Betaproteobacteria</taxon>
        <taxon>Burkholderiales</taxon>
        <taxon>Oxalobacteraceae</taxon>
        <taxon>Undibacterium</taxon>
    </lineage>
</organism>
<keyword evidence="12" id="KW-1185">Reference proteome</keyword>
<dbReference type="InterPro" id="IPR050819">
    <property type="entry name" value="Tripeptidyl-peptidase_I"/>
</dbReference>
<feature type="signal peptide" evidence="9">
    <location>
        <begin position="1"/>
        <end position="26"/>
    </location>
</feature>
<evidence type="ECO:0000256" key="3">
    <source>
        <dbReference type="ARBA" id="ARBA00022801"/>
    </source>
</evidence>
<feature type="binding site" evidence="7">
    <location>
        <position position="512"/>
    </location>
    <ligand>
        <name>Ca(2+)</name>
        <dbReference type="ChEBI" id="CHEBI:29108"/>
    </ligand>
</feature>
<dbReference type="SUPFAM" id="SSF54897">
    <property type="entry name" value="Protease propeptides/inhibitors"/>
    <property type="match status" value="1"/>
</dbReference>
<dbReference type="InterPro" id="IPR036852">
    <property type="entry name" value="Peptidase_S8/S53_dom_sf"/>
</dbReference>
<dbReference type="Proteomes" id="UP000650424">
    <property type="component" value="Unassembled WGS sequence"/>
</dbReference>
<evidence type="ECO:0000256" key="6">
    <source>
        <dbReference type="ARBA" id="ARBA00023145"/>
    </source>
</evidence>
<gene>
    <name evidence="11" type="ORF">H8L32_22920</name>
</gene>
<dbReference type="EMBL" id="JACOGF010000015">
    <property type="protein sequence ID" value="MBC3920335.1"/>
    <property type="molecule type" value="Genomic_DNA"/>
</dbReference>
<feature type="binding site" evidence="7">
    <location>
        <position position="513"/>
    </location>
    <ligand>
        <name>Ca(2+)</name>
        <dbReference type="ChEBI" id="CHEBI:29108"/>
    </ligand>
</feature>
<dbReference type="InterPro" id="IPR015366">
    <property type="entry name" value="S53_propep"/>
</dbReference>
<dbReference type="CDD" id="cd04056">
    <property type="entry name" value="Peptidases_S53"/>
    <property type="match status" value="1"/>
</dbReference>
<evidence type="ECO:0000256" key="7">
    <source>
        <dbReference type="PROSITE-ProRule" id="PRU01032"/>
    </source>
</evidence>
<dbReference type="PROSITE" id="PS51695">
    <property type="entry name" value="SEDOLISIN"/>
    <property type="match status" value="1"/>
</dbReference>
<dbReference type="SUPFAM" id="SSF89260">
    <property type="entry name" value="Collagen-binding domain"/>
    <property type="match status" value="1"/>
</dbReference>
<keyword evidence="6" id="KW-0865">Zymogen</keyword>
<keyword evidence="3 7" id="KW-0378">Hydrolase</keyword>
<feature type="binding site" evidence="7">
    <location>
        <position position="528"/>
    </location>
    <ligand>
        <name>Ca(2+)</name>
        <dbReference type="ChEBI" id="CHEBI:29108"/>
    </ligand>
</feature>
<evidence type="ECO:0000256" key="4">
    <source>
        <dbReference type="ARBA" id="ARBA00022825"/>
    </source>
</evidence>
<dbReference type="CDD" id="cd11377">
    <property type="entry name" value="Pro-peptidase_S53"/>
    <property type="match status" value="1"/>
</dbReference>
<feature type="domain" description="Peptidase S53" evidence="10">
    <location>
        <begin position="199"/>
        <end position="548"/>
    </location>
</feature>
<evidence type="ECO:0000256" key="5">
    <source>
        <dbReference type="ARBA" id="ARBA00022837"/>
    </source>
</evidence>
<dbReference type="SUPFAM" id="SSF52743">
    <property type="entry name" value="Subtilisin-like"/>
    <property type="match status" value="1"/>
</dbReference>
<proteinExistence type="predicted"/>
<keyword evidence="1 7" id="KW-0645">Protease</keyword>
<feature type="active site" description="Charge relay system" evidence="7">
    <location>
        <position position="272"/>
    </location>
</feature>
<keyword evidence="9" id="KW-0732">Signal</keyword>
<feature type="active site" description="Charge relay system" evidence="7">
    <location>
        <position position="268"/>
    </location>
</feature>
<dbReference type="SMART" id="SM00944">
    <property type="entry name" value="Pro-kuma_activ"/>
    <property type="match status" value="1"/>
</dbReference>
<feature type="compositionally biased region" description="Polar residues" evidence="8">
    <location>
        <begin position="421"/>
        <end position="437"/>
    </location>
</feature>
<feature type="active site" description="Charge relay system" evidence="7">
    <location>
        <position position="471"/>
    </location>
</feature>
<keyword evidence="4 7" id="KW-0720">Serine protease</keyword>
<feature type="chain" id="PRO_5046735949" evidence="9">
    <location>
        <begin position="27"/>
        <end position="761"/>
    </location>
</feature>
<dbReference type="PROSITE" id="PS00138">
    <property type="entry name" value="SUBTILASE_SER"/>
    <property type="match status" value="1"/>
</dbReference>
<dbReference type="InterPro" id="IPR030400">
    <property type="entry name" value="Sedolisin_dom"/>
</dbReference>
<dbReference type="InterPro" id="IPR007280">
    <property type="entry name" value="Peptidase_C_arc/bac"/>
</dbReference>
<accession>A0ABR6ZWW2</accession>
<keyword evidence="5 7" id="KW-0106">Calcium</keyword>
<feature type="binding site" evidence="7">
    <location>
        <position position="526"/>
    </location>
    <ligand>
        <name>Ca(2+)</name>
        <dbReference type="ChEBI" id="CHEBI:29108"/>
    </ligand>
</feature>
<dbReference type="InterPro" id="IPR023828">
    <property type="entry name" value="Peptidase_S8_Ser-AS"/>
</dbReference>
<dbReference type="PANTHER" id="PTHR14218">
    <property type="entry name" value="PROTEASE S8 TRIPEPTIDYL PEPTIDASE I CLN2"/>
    <property type="match status" value="1"/>
</dbReference>